<accession>A0AAV2RGY4</accession>
<dbReference type="InterPro" id="IPR001759">
    <property type="entry name" value="PTX_dom"/>
</dbReference>
<comment type="caution">
    <text evidence="8">The sequence shown here is derived from an EMBL/GenBank/DDBJ whole genome shotgun (WGS) entry which is preliminary data.</text>
</comment>
<evidence type="ECO:0000256" key="2">
    <source>
        <dbReference type="ARBA" id="ARBA00022837"/>
    </source>
</evidence>
<evidence type="ECO:0000256" key="6">
    <source>
        <dbReference type="RuleBase" id="RU362112"/>
    </source>
</evidence>
<keyword evidence="2 6" id="KW-0106">Calcium</keyword>
<evidence type="ECO:0000256" key="5">
    <source>
        <dbReference type="PROSITE-ProRule" id="PRU01172"/>
    </source>
</evidence>
<dbReference type="PANTHER" id="PTHR19277:SF161">
    <property type="entry name" value="LAMININ G DOMAIN-CONTAINING PROTEIN"/>
    <property type="match status" value="1"/>
</dbReference>
<evidence type="ECO:0000256" key="1">
    <source>
        <dbReference type="ARBA" id="ARBA00022723"/>
    </source>
</evidence>
<comment type="cofactor">
    <cofactor evidence="6">
        <name>Ca(2+)</name>
        <dbReference type="ChEBI" id="CHEBI:29108"/>
    </cofactor>
    <text evidence="6">Binds 2 calcium ions per subunit.</text>
</comment>
<dbReference type="EMBL" id="CAXKWB010020859">
    <property type="protein sequence ID" value="CAL4122826.1"/>
    <property type="molecule type" value="Genomic_DNA"/>
</dbReference>
<dbReference type="PRINTS" id="PR00895">
    <property type="entry name" value="PENTAXIN"/>
</dbReference>
<dbReference type="PROSITE" id="PS51828">
    <property type="entry name" value="PTX_2"/>
    <property type="match status" value="1"/>
</dbReference>
<sequence>QKSGVPSAKSYARLDASTSLPEMSSFTVCYRIFLTRYREESTLMSYAISDGKDNELRMDHRTSGYKVSLHSRWAKTKVLTPLLVWSHWCFSYSARSGDWKIYYNGKLESTGTLPNDIPVLDGGGAYIIGQEQDRMGGGFQRDQSYSGGITDLNFWSKILDDESIRKMQRCCKPESGSRNLGRSYMQGFQTG</sequence>
<evidence type="ECO:0000313" key="8">
    <source>
        <dbReference type="EMBL" id="CAL4122826.1"/>
    </source>
</evidence>
<dbReference type="SUPFAM" id="SSF49899">
    <property type="entry name" value="Concanavalin A-like lectins/glucanases"/>
    <property type="match status" value="1"/>
</dbReference>
<keyword evidence="4" id="KW-0325">Glycoprotein</keyword>
<dbReference type="Pfam" id="PF00354">
    <property type="entry name" value="Pentaxin"/>
    <property type="match status" value="1"/>
</dbReference>
<comment type="similarity">
    <text evidence="6">Belongs to the pentraxin family.</text>
</comment>
<protein>
    <recommendedName>
        <fullName evidence="6">Pentraxin family member</fullName>
    </recommendedName>
</protein>
<evidence type="ECO:0000259" key="7">
    <source>
        <dbReference type="PROSITE" id="PS51828"/>
    </source>
</evidence>
<keyword evidence="3" id="KW-1015">Disulfide bond</keyword>
<gene>
    <name evidence="8" type="ORF">MNOR_LOCUS23548</name>
</gene>
<comment type="subunit">
    <text evidence="6">Homopentamer. Pentaxin (or pentraxin) have a discoid arrangement of 5 non-covalently bound subunits.</text>
</comment>
<evidence type="ECO:0000256" key="3">
    <source>
        <dbReference type="ARBA" id="ARBA00023157"/>
    </source>
</evidence>
<dbReference type="Gene3D" id="2.60.120.200">
    <property type="match status" value="1"/>
</dbReference>
<proteinExistence type="inferred from homology"/>
<comment type="caution">
    <text evidence="5">Lacks conserved residue(s) required for the propagation of feature annotation.</text>
</comment>
<evidence type="ECO:0000256" key="4">
    <source>
        <dbReference type="ARBA" id="ARBA00023180"/>
    </source>
</evidence>
<comment type="subcellular location">
    <subcellularLocation>
        <location evidence="6">Secreted</location>
    </subcellularLocation>
</comment>
<dbReference type="SMART" id="SM00159">
    <property type="entry name" value="PTX"/>
    <property type="match status" value="1"/>
</dbReference>
<dbReference type="AlphaFoldDB" id="A0AAV2RGY4"/>
<dbReference type="GO" id="GO:0046872">
    <property type="term" value="F:metal ion binding"/>
    <property type="evidence" value="ECO:0007669"/>
    <property type="project" value="UniProtKB-KW"/>
</dbReference>
<dbReference type="GO" id="GO:0005576">
    <property type="term" value="C:extracellular region"/>
    <property type="evidence" value="ECO:0007669"/>
    <property type="project" value="UniProtKB-SubCell"/>
</dbReference>
<reference evidence="8 9" key="1">
    <citation type="submission" date="2024-05" db="EMBL/GenBank/DDBJ databases">
        <authorList>
            <person name="Wallberg A."/>
        </authorList>
    </citation>
    <scope>NUCLEOTIDE SEQUENCE [LARGE SCALE GENOMIC DNA]</scope>
</reference>
<evidence type="ECO:0000313" key="9">
    <source>
        <dbReference type="Proteomes" id="UP001497623"/>
    </source>
</evidence>
<organism evidence="8 9">
    <name type="scientific">Meganyctiphanes norvegica</name>
    <name type="common">Northern krill</name>
    <name type="synonym">Thysanopoda norvegica</name>
    <dbReference type="NCBI Taxonomy" id="48144"/>
    <lineage>
        <taxon>Eukaryota</taxon>
        <taxon>Metazoa</taxon>
        <taxon>Ecdysozoa</taxon>
        <taxon>Arthropoda</taxon>
        <taxon>Crustacea</taxon>
        <taxon>Multicrustacea</taxon>
        <taxon>Malacostraca</taxon>
        <taxon>Eumalacostraca</taxon>
        <taxon>Eucarida</taxon>
        <taxon>Euphausiacea</taxon>
        <taxon>Euphausiidae</taxon>
        <taxon>Meganyctiphanes</taxon>
    </lineage>
</organism>
<dbReference type="InterPro" id="IPR013320">
    <property type="entry name" value="ConA-like_dom_sf"/>
</dbReference>
<dbReference type="Proteomes" id="UP001497623">
    <property type="component" value="Unassembled WGS sequence"/>
</dbReference>
<feature type="domain" description="Pentraxin (PTX)" evidence="7">
    <location>
        <begin position="1"/>
        <end position="191"/>
    </location>
</feature>
<keyword evidence="9" id="KW-1185">Reference proteome</keyword>
<dbReference type="PANTHER" id="PTHR19277">
    <property type="entry name" value="PENTRAXIN"/>
    <property type="match status" value="1"/>
</dbReference>
<name>A0AAV2RGY4_MEGNR</name>
<keyword evidence="1 6" id="KW-0479">Metal-binding</keyword>
<feature type="non-terminal residue" evidence="8">
    <location>
        <position position="1"/>
    </location>
</feature>
<dbReference type="InterPro" id="IPR051360">
    <property type="entry name" value="Neuronal_Pentraxin_Related"/>
</dbReference>